<dbReference type="Proteomes" id="UP000286912">
    <property type="component" value="Unassembled WGS sequence"/>
</dbReference>
<keyword evidence="3" id="KW-1185">Reference proteome</keyword>
<evidence type="ECO:0000313" key="3">
    <source>
        <dbReference type="Proteomes" id="UP000286912"/>
    </source>
</evidence>
<gene>
    <name evidence="2" type="ORF">ELY37_04220</name>
</gene>
<proteinExistence type="predicted"/>
<dbReference type="EMBL" id="RZHD01000004">
    <property type="protein sequence ID" value="RUR47477.1"/>
    <property type="molecule type" value="Genomic_DNA"/>
</dbReference>
<accession>A0A433LE89</accession>
<organism evidence="2 3">
    <name type="scientific">Vreelandella populi</name>
    <dbReference type="NCBI Taxonomy" id="2498858"/>
    <lineage>
        <taxon>Bacteria</taxon>
        <taxon>Pseudomonadati</taxon>
        <taxon>Pseudomonadota</taxon>
        <taxon>Gammaproteobacteria</taxon>
        <taxon>Oceanospirillales</taxon>
        <taxon>Halomonadaceae</taxon>
        <taxon>Vreelandella</taxon>
    </lineage>
</organism>
<name>A0A433LE89_9GAMM</name>
<dbReference type="AlphaFoldDB" id="A0A433LE89"/>
<reference evidence="2 3" key="1">
    <citation type="submission" date="2018-12" db="EMBL/GenBank/DDBJ databases">
        <title>three novel Halomonas strain isolated from plants.</title>
        <authorList>
            <person name="Sun C."/>
        </authorList>
    </citation>
    <scope>NUCLEOTIDE SEQUENCE [LARGE SCALE GENOMIC DNA]</scope>
    <source>
        <strain evidence="2 3">RC</strain>
    </source>
</reference>
<evidence type="ECO:0000256" key="1">
    <source>
        <dbReference type="SAM" id="MobiDB-lite"/>
    </source>
</evidence>
<evidence type="ECO:0000313" key="2">
    <source>
        <dbReference type="EMBL" id="RUR47477.1"/>
    </source>
</evidence>
<comment type="caution">
    <text evidence="2">The sequence shown here is derived from an EMBL/GenBank/DDBJ whole genome shotgun (WGS) entry which is preliminary data.</text>
</comment>
<dbReference type="RefSeq" id="WP_126952049.1">
    <property type="nucleotide sequence ID" value="NZ_RZHD01000004.1"/>
</dbReference>
<sequence length="64" mass="6926">MLSLSILKQAADTLKSTFEKSGFVKYDGQKPHDNGRLNASTNQHTTKDEETPAVASQVYSGIGL</sequence>
<feature type="region of interest" description="Disordered" evidence="1">
    <location>
        <begin position="25"/>
        <end position="55"/>
    </location>
</feature>
<protein>
    <submittedName>
        <fullName evidence="2">Uncharacterized protein</fullName>
    </submittedName>
</protein>